<comment type="function">
    <text evidence="3">Involved in ubiquitin-mediated protein degradation. Regulatory factor in the ubiquitin/proteasome pathway that controls the turnover of proteasome substrates. Targets proteasomes to the nucleus and facilitates the degradation of nuclear proteins.</text>
</comment>
<keyword evidence="5" id="KW-1185">Reference proteome</keyword>
<reference evidence="5" key="1">
    <citation type="journal article" date="2018" name="Nat. Microbiol.">
        <title>Leveraging single-cell genomics to expand the fungal tree of life.</title>
        <authorList>
            <person name="Ahrendt S.R."/>
            <person name="Quandt C.A."/>
            <person name="Ciobanu D."/>
            <person name="Clum A."/>
            <person name="Salamov A."/>
            <person name="Andreopoulos B."/>
            <person name="Cheng J.F."/>
            <person name="Woyke T."/>
            <person name="Pelin A."/>
            <person name="Henrissat B."/>
            <person name="Reynolds N.K."/>
            <person name="Benny G.L."/>
            <person name="Smith M.E."/>
            <person name="James T.Y."/>
            <person name="Grigoriev I.V."/>
        </authorList>
    </citation>
    <scope>NUCLEOTIDE SEQUENCE [LARGE SCALE GENOMIC DNA]</scope>
</reference>
<dbReference type="GO" id="GO:0031144">
    <property type="term" value="P:proteasome localization"/>
    <property type="evidence" value="ECO:0007669"/>
    <property type="project" value="UniProtKB-UniRule"/>
</dbReference>
<dbReference type="GO" id="GO:0031965">
    <property type="term" value="C:nuclear membrane"/>
    <property type="evidence" value="ECO:0007669"/>
    <property type="project" value="TreeGrafter"/>
</dbReference>
<dbReference type="GO" id="GO:0005737">
    <property type="term" value="C:cytoplasm"/>
    <property type="evidence" value="ECO:0007669"/>
    <property type="project" value="UniProtKB-SubCell"/>
</dbReference>
<dbReference type="Proteomes" id="UP000269721">
    <property type="component" value="Unassembled WGS sequence"/>
</dbReference>
<comment type="subcellular location">
    <subcellularLocation>
        <location evidence="3">Cytoplasm</location>
    </subcellularLocation>
    <subcellularLocation>
        <location evidence="3">Nucleus</location>
    </subcellularLocation>
</comment>
<comment type="subunit">
    <text evidence="3">Binds the proteasome.</text>
</comment>
<evidence type="ECO:0000313" key="5">
    <source>
        <dbReference type="Proteomes" id="UP000269721"/>
    </source>
</evidence>
<evidence type="ECO:0000256" key="3">
    <source>
        <dbReference type="RuleBase" id="RU368013"/>
    </source>
</evidence>
<dbReference type="GO" id="GO:0071630">
    <property type="term" value="P:nuclear protein quality control by the ubiquitin-proteasome system"/>
    <property type="evidence" value="ECO:0007669"/>
    <property type="project" value="UniProtKB-UniRule"/>
</dbReference>
<organism evidence="4 5">
    <name type="scientific">Blyttiomyces helicus</name>
    <dbReference type="NCBI Taxonomy" id="388810"/>
    <lineage>
        <taxon>Eukaryota</taxon>
        <taxon>Fungi</taxon>
        <taxon>Fungi incertae sedis</taxon>
        <taxon>Chytridiomycota</taxon>
        <taxon>Chytridiomycota incertae sedis</taxon>
        <taxon>Chytridiomycetes</taxon>
        <taxon>Chytridiomycetes incertae sedis</taxon>
        <taxon>Blyttiomyces</taxon>
    </lineage>
</organism>
<gene>
    <name evidence="4" type="ORF">BDK51DRAFT_13818</name>
</gene>
<comment type="similarity">
    <text evidence="1 3">Belongs to the cut8/STS1 family.</text>
</comment>
<dbReference type="InterPro" id="IPR038422">
    <property type="entry name" value="Cut8/Sts1_sf"/>
</dbReference>
<dbReference type="InterPro" id="IPR013868">
    <property type="entry name" value="Cut8/Sts1_fam"/>
</dbReference>
<keyword evidence="3" id="KW-0653">Protein transport</keyword>
<dbReference type="OrthoDB" id="10061064at2759"/>
<dbReference type="PANTHER" id="PTHR28032:SF1">
    <property type="entry name" value="FI02826P"/>
    <property type="match status" value="1"/>
</dbReference>
<dbReference type="Pfam" id="PF08559">
    <property type="entry name" value="Cut8"/>
    <property type="match status" value="1"/>
</dbReference>
<name>A0A4P9WHD9_9FUNG</name>
<sequence>AQRLQAAPKPQLARLLDTLDKEQLVAIIASLAEEHPELAPKIAEKLPRPTLASANSLLAQCEKRISEAFPYAKWGADRSDYSFNRVR</sequence>
<feature type="non-terminal residue" evidence="4">
    <location>
        <position position="1"/>
    </location>
</feature>
<feature type="non-terminal residue" evidence="4">
    <location>
        <position position="87"/>
    </location>
</feature>
<dbReference type="Gene3D" id="1.20.58.1590">
    <property type="entry name" value="Tethering factor for nuclear proteasome Cut8/Sts1"/>
    <property type="match status" value="1"/>
</dbReference>
<accession>A0A4P9WHD9</accession>
<dbReference type="GO" id="GO:0015031">
    <property type="term" value="P:protein transport"/>
    <property type="evidence" value="ECO:0007669"/>
    <property type="project" value="UniProtKB-UniRule"/>
</dbReference>
<evidence type="ECO:0000256" key="2">
    <source>
        <dbReference type="ARBA" id="ARBA00023242"/>
    </source>
</evidence>
<proteinExistence type="inferred from homology"/>
<evidence type="ECO:0000313" key="4">
    <source>
        <dbReference type="EMBL" id="RKO90828.1"/>
    </source>
</evidence>
<keyword evidence="3" id="KW-0963">Cytoplasm</keyword>
<keyword evidence="3" id="KW-0813">Transport</keyword>
<dbReference type="AlphaFoldDB" id="A0A4P9WHD9"/>
<dbReference type="PANTHER" id="PTHR28032">
    <property type="entry name" value="FI02826P"/>
    <property type="match status" value="1"/>
</dbReference>
<protein>
    <recommendedName>
        <fullName evidence="3">Tethering factor for nuclear proteasome STS1</fullName>
    </recommendedName>
</protein>
<keyword evidence="2 3" id="KW-0539">Nucleus</keyword>
<evidence type="ECO:0000256" key="1">
    <source>
        <dbReference type="ARBA" id="ARBA00006199"/>
    </source>
</evidence>
<dbReference type="EMBL" id="KZ995361">
    <property type="protein sequence ID" value="RKO90828.1"/>
    <property type="molecule type" value="Genomic_DNA"/>
</dbReference>
<dbReference type="GO" id="GO:0070628">
    <property type="term" value="F:proteasome binding"/>
    <property type="evidence" value="ECO:0007669"/>
    <property type="project" value="TreeGrafter"/>
</dbReference>